<dbReference type="EMBL" id="ADLN01000030">
    <property type="protein sequence ID" value="EHI60245.1"/>
    <property type="molecule type" value="Genomic_DNA"/>
</dbReference>
<keyword evidence="3" id="KW-1185">Reference proteome</keyword>
<feature type="compositionally biased region" description="Polar residues" evidence="1">
    <location>
        <begin position="469"/>
        <end position="484"/>
    </location>
</feature>
<proteinExistence type="predicted"/>
<dbReference type="RefSeq" id="WP_006779751.1">
    <property type="nucleotide sequence ID" value="NZ_JH379027.1"/>
</dbReference>
<evidence type="ECO:0000313" key="2">
    <source>
        <dbReference type="EMBL" id="EHI60245.1"/>
    </source>
</evidence>
<feature type="compositionally biased region" description="Low complexity" evidence="1">
    <location>
        <begin position="451"/>
        <end position="466"/>
    </location>
</feature>
<reference evidence="2 3" key="1">
    <citation type="submission" date="2011-08" db="EMBL/GenBank/DDBJ databases">
        <title>The Genome Sequence of Clostridium hathewayi WAL-18680.</title>
        <authorList>
            <consortium name="The Broad Institute Genome Sequencing Platform"/>
            <person name="Earl A."/>
            <person name="Ward D."/>
            <person name="Feldgarden M."/>
            <person name="Gevers D."/>
            <person name="Finegold S.M."/>
            <person name="Summanen P.H."/>
            <person name="Molitoris D.R."/>
            <person name="Song M."/>
            <person name="Daigneault M."/>
            <person name="Allen-Vercoe E."/>
            <person name="Young S.K."/>
            <person name="Zeng Q."/>
            <person name="Gargeya S."/>
            <person name="Fitzgerald M."/>
            <person name="Haas B."/>
            <person name="Abouelleil A."/>
            <person name="Alvarado L."/>
            <person name="Arachchi H.M."/>
            <person name="Berlin A."/>
            <person name="Brown A."/>
            <person name="Chapman S.B."/>
            <person name="Chen Z."/>
            <person name="Dunbar C."/>
            <person name="Freedman E."/>
            <person name="Gearin G."/>
            <person name="Gellesch M."/>
            <person name="Goldberg J."/>
            <person name="Griggs A."/>
            <person name="Gujja S."/>
            <person name="Heiman D."/>
            <person name="Howarth C."/>
            <person name="Larson L."/>
            <person name="Lui A."/>
            <person name="MacDonald P.J.P."/>
            <person name="Montmayeur A."/>
            <person name="Murphy C."/>
            <person name="Neiman D."/>
            <person name="Pearson M."/>
            <person name="Priest M."/>
            <person name="Roberts A."/>
            <person name="Saif S."/>
            <person name="Shea T."/>
            <person name="Shenoy N."/>
            <person name="Sisk P."/>
            <person name="Stolte C."/>
            <person name="Sykes S."/>
            <person name="Wortman J."/>
            <person name="Nusbaum C."/>
            <person name="Birren B."/>
        </authorList>
    </citation>
    <scope>NUCLEOTIDE SEQUENCE [LARGE SCALE GENOMIC DNA]</scope>
    <source>
        <strain evidence="2 3">WAL-18680</strain>
    </source>
</reference>
<feature type="compositionally biased region" description="Polar residues" evidence="1">
    <location>
        <begin position="742"/>
        <end position="756"/>
    </location>
</feature>
<feature type="compositionally biased region" description="Low complexity" evidence="1">
    <location>
        <begin position="261"/>
        <end position="270"/>
    </location>
</feature>
<feature type="region of interest" description="Disordered" evidence="1">
    <location>
        <begin position="187"/>
        <end position="398"/>
    </location>
</feature>
<dbReference type="HOGENOM" id="CLU_000217_1_0_9"/>
<feature type="region of interest" description="Disordered" evidence="1">
    <location>
        <begin position="742"/>
        <end position="786"/>
    </location>
</feature>
<dbReference type="Proteomes" id="UP000005384">
    <property type="component" value="Unassembled WGS sequence"/>
</dbReference>
<protein>
    <recommendedName>
        <fullName evidence="4">GLUG domain-containing protein</fullName>
    </recommendedName>
</protein>
<evidence type="ECO:0000313" key="3">
    <source>
        <dbReference type="Proteomes" id="UP000005384"/>
    </source>
</evidence>
<feature type="compositionally biased region" description="Polar residues" evidence="1">
    <location>
        <begin position="246"/>
        <end position="260"/>
    </location>
</feature>
<feature type="compositionally biased region" description="Low complexity" evidence="1">
    <location>
        <begin position="278"/>
        <end position="294"/>
    </location>
</feature>
<sequence>MSHFRLHTKSKGIRRQNVLIMGIICVLAAAAAGYGIHSMGTARAKSRETVLIYTEEELEQYLLDRESEEYNLNGRYRLEADLELGWMEESIGSNLEPFTGTFDGNGHVINGLERPLFGVMKRAEVENLFLSGAVISHPVLYHDGESYVDGYAGLAGYAVDSVIKNCGVGGEIHMATPMEAEYLLEKASPSDADEERGPGMQENPGGQMPSGQESSGPAGPGVGQETESKAETESESELEAGPGVETESSQPSKPESTQPVETESAQASEAESTHSSEPESTQPAETESTQATEAESTRPSEMEPPQSSEPESTRPVEPDENGTPETSPGNENEAETGNSTGQGTALPNEGNTSEAVTKPEGETSSSSTQRPETGTTGSNTDDDNTTDGSGRNNGGIVRDIGETLSSAAIAETVGYRSVTRQNLAMKAASIVDINTEEFPQASPPDAEEATKPTAPATATPSNTLPPEQSPENNQETGSAATQESAPPIEEPQYIGNPNGDLYILVTAESIVSGGLIAQAAGETMVSNCFTFLTAGSEETGVPTCAGGLAGILGEHTRVENSYSSGMLDSHEISAGFAAVNDGIIQDCYSTVVIGNSGATRGAFIAAGNGELNGCVYDRQIACTSEEDSQLVQMEQEGEGISLKGFDTIQLSGTAPQIPGEWYTTEHAYPQITCFASSEHETIREYSKVSVITLILPSGTSLEDVVEENSVVLPSSIDGEEIRWEAEEGGIIDEQNRIQIGSGVTVSRNQAPRTASSLAEPDSTKNEEEGADSTTDGEASDSNTSSTKIQLKATLGSLTRNFTFNAAARAASADTTWGTVGEAIYNGTVTGTDYKPVKNAAGEYEIKTPEALACFSYMVKTVPEERAASAKLMNDIDLSGTANNWTTTSLEWKPIGVGDESTAFTGTFDGGNHKIHNLTITDPAGNPEALGALGLFGYINGATIKGVILVDLNISVADSKWVDTDDARYPAGIVSVGYGNYLITECGVESGSVKGTSNAGGILCSSRSFGTISKCYNKAAVSSMTGVAHTTAGGIVSRGQYGQVTQCYNMGVITCDSGQVDTHVGGIWGFIMPETRNVRIKNCYNTGSVSAYTDSDAITINRASVTDCFYLINSGNGVTGAAAVSDSVMKTWSFAYQLNGWTVDGGWKYNPDDYPSFGPLSCDWEKVGEAIYNDTVTGTDYKPVKNAAGEYEIKTPEALACFSYMVKTVPEERAASAKLMNDIDLSGTTNNWTTTSLEWQPIGVGGESTAFTGTIDGGNHKIHNLTITDGMYGPGALGLFGYINGATIKGVTLIDVNISLNDSKWVDKSEAAYAAGIAAIGYGDYLIIECGVESGNVWGVANAGGIMCDSRSFGTISKCYNKVDCSALAGLAHTTAGGIVSRGQYGQVIQCYNTGTVTCERTQPDTHAAGIWGFAIAQARDVRISNCYNTGSVSAQTDSWAIAAPSKMSMSDCYYLINSGNGGTGTTAVSDTAMKTWFFAYRLNGRTLDGGWKYNPDDYPSFGPLTACDWEKIGEALESGQLPSSYTKPLGDGNESSPYSINNAEQFAWFAYQVNHGTDQALCARLEADIDLFGGNYTGTVSASTDVNMDDALQWIPIGSTGKVYKGTLDGNGHVIQNLAITTSLAWQGVVGVLGDGAVVKDIGVATGKLSLGGEAGAALVGEAAGTGTKILRCWNEVDITGNAAIHGGILGKYSGSSLLVDGCWNTGNVSAVGVNDIGGVVGKAMETSQGLTVRNCYNMGNVSGRNYVGGVVATLAGSGHKVSNCYNTGTVRITEGSAVGGITGTNAANPSPANCYYLEGATGGSGAVALTDKQLRSWGAAFALNGYQLSQSTGISWTYHPDKSSYPTISVDGLPVPDWEMVGEALDYGLLPSDKTKPTGSGTSSSPYQIKEPEQMAWLAYQVNSGTQTDACATLLNNIDLTGTAYTGTSGAPLPWIPISNYSGAFGVKNT</sequence>
<gene>
    <name evidence="2" type="ORF">HMPREF9473_01769</name>
</gene>
<dbReference type="Gene3D" id="2.160.20.110">
    <property type="match status" value="5"/>
</dbReference>
<feature type="region of interest" description="Disordered" evidence="1">
    <location>
        <begin position="435"/>
        <end position="493"/>
    </location>
</feature>
<name>G5IE42_9FIRM</name>
<feature type="non-terminal residue" evidence="2">
    <location>
        <position position="1951"/>
    </location>
</feature>
<evidence type="ECO:0000256" key="1">
    <source>
        <dbReference type="SAM" id="MobiDB-lite"/>
    </source>
</evidence>
<comment type="caution">
    <text evidence="2">The sequence shown here is derived from an EMBL/GenBank/DDBJ whole genome shotgun (WGS) entry which is preliminary data.</text>
</comment>
<feature type="compositionally biased region" description="Polar residues" evidence="1">
    <location>
        <begin position="362"/>
        <end position="372"/>
    </location>
</feature>
<organism evidence="2 3">
    <name type="scientific">Hungatella hathewayi WAL-18680</name>
    <dbReference type="NCBI Taxonomy" id="742737"/>
    <lineage>
        <taxon>Bacteria</taxon>
        <taxon>Bacillati</taxon>
        <taxon>Bacillota</taxon>
        <taxon>Clostridia</taxon>
        <taxon>Lachnospirales</taxon>
        <taxon>Lachnospiraceae</taxon>
        <taxon>Hungatella</taxon>
    </lineage>
</organism>
<evidence type="ECO:0008006" key="4">
    <source>
        <dbReference type="Google" id="ProtNLM"/>
    </source>
</evidence>
<accession>G5IE42</accession>
<feature type="compositionally biased region" description="Polar residues" evidence="1">
    <location>
        <begin position="323"/>
        <end position="355"/>
    </location>
</feature>
<feature type="compositionally biased region" description="Polar residues" evidence="1">
    <location>
        <begin position="771"/>
        <end position="786"/>
    </location>
</feature>